<dbReference type="InterPro" id="IPR025665">
    <property type="entry name" value="Beta-barrel_OMP_2"/>
</dbReference>
<accession>A0A9D7SB46</accession>
<feature type="signal peptide" evidence="1">
    <location>
        <begin position="1"/>
        <end position="20"/>
    </location>
</feature>
<comment type="caution">
    <text evidence="3">The sequence shown here is derived from an EMBL/GenBank/DDBJ whole genome shotgun (WGS) entry which is preliminary data.</text>
</comment>
<feature type="chain" id="PRO_5039237309" evidence="1">
    <location>
        <begin position="21"/>
        <end position="195"/>
    </location>
</feature>
<dbReference type="AlphaFoldDB" id="A0A9D7SB46"/>
<evidence type="ECO:0000313" key="3">
    <source>
        <dbReference type="EMBL" id="MBK9718415.1"/>
    </source>
</evidence>
<keyword evidence="1" id="KW-0732">Signal</keyword>
<protein>
    <submittedName>
        <fullName evidence="3">PorT family protein</fullName>
    </submittedName>
</protein>
<reference evidence="3 4" key="1">
    <citation type="submission" date="2020-10" db="EMBL/GenBank/DDBJ databases">
        <title>Connecting structure to function with the recovery of over 1000 high-quality activated sludge metagenome-assembled genomes encoding full-length rRNA genes using long-read sequencing.</title>
        <authorList>
            <person name="Singleton C.M."/>
            <person name="Petriglieri F."/>
            <person name="Kristensen J.M."/>
            <person name="Kirkegaard R.H."/>
            <person name="Michaelsen T.Y."/>
            <person name="Andersen M.H."/>
            <person name="Karst S.M."/>
            <person name="Dueholm M.S."/>
            <person name="Nielsen P.H."/>
            <person name="Albertsen M."/>
        </authorList>
    </citation>
    <scope>NUCLEOTIDE SEQUENCE [LARGE SCALE GENOMIC DNA]</scope>
    <source>
        <strain evidence="3">Ribe_18-Q3-R11-54_BAT3C.373</strain>
    </source>
</reference>
<gene>
    <name evidence="3" type="ORF">IPO85_13075</name>
</gene>
<name>A0A9D7SB46_9BACT</name>
<evidence type="ECO:0000313" key="4">
    <source>
        <dbReference type="Proteomes" id="UP000808349"/>
    </source>
</evidence>
<evidence type="ECO:0000259" key="2">
    <source>
        <dbReference type="Pfam" id="PF13568"/>
    </source>
</evidence>
<dbReference type="Proteomes" id="UP000808349">
    <property type="component" value="Unassembled WGS sequence"/>
</dbReference>
<dbReference type="Pfam" id="PF13568">
    <property type="entry name" value="OMP_b-brl_2"/>
    <property type="match status" value="1"/>
</dbReference>
<sequence length="195" mass="21710">MKIYLSIVCFSLFLITATHAQHVNLGIKGGLNLYSIHSDNNAETELKPGFNLGLLGHIHIKNKFALQPEIVFSSQGYKYKLITGDHEKVSLNYINIPVLFQYMFNNGFRIQAGPQLGILAGARSKNNNNSINTKDNFKTMDIGITAGVSYVHPPSGFGVDARYNLGITNINKYGNVNSFNRGLQLGMFYLINHRN</sequence>
<evidence type="ECO:0000256" key="1">
    <source>
        <dbReference type="SAM" id="SignalP"/>
    </source>
</evidence>
<feature type="domain" description="Outer membrane protein beta-barrel" evidence="2">
    <location>
        <begin position="20"/>
        <end position="170"/>
    </location>
</feature>
<organism evidence="3 4">
    <name type="scientific">Candidatus Defluviibacterium haderslevense</name>
    <dbReference type="NCBI Taxonomy" id="2981993"/>
    <lineage>
        <taxon>Bacteria</taxon>
        <taxon>Pseudomonadati</taxon>
        <taxon>Bacteroidota</taxon>
        <taxon>Saprospiria</taxon>
        <taxon>Saprospirales</taxon>
        <taxon>Saprospiraceae</taxon>
        <taxon>Candidatus Defluviibacterium</taxon>
    </lineage>
</organism>
<proteinExistence type="predicted"/>
<dbReference type="EMBL" id="JADKFW010000010">
    <property type="protein sequence ID" value="MBK9718415.1"/>
    <property type="molecule type" value="Genomic_DNA"/>
</dbReference>